<keyword evidence="3" id="KW-1185">Reference proteome</keyword>
<feature type="transmembrane region" description="Helical" evidence="1">
    <location>
        <begin position="132"/>
        <end position="148"/>
    </location>
</feature>
<feature type="transmembrane region" description="Helical" evidence="1">
    <location>
        <begin position="61"/>
        <end position="84"/>
    </location>
</feature>
<organism evidence="2 3">
    <name type="scientific">Calocera viscosa (strain TUFC12733)</name>
    <dbReference type="NCBI Taxonomy" id="1330018"/>
    <lineage>
        <taxon>Eukaryota</taxon>
        <taxon>Fungi</taxon>
        <taxon>Dikarya</taxon>
        <taxon>Basidiomycota</taxon>
        <taxon>Agaricomycotina</taxon>
        <taxon>Dacrymycetes</taxon>
        <taxon>Dacrymycetales</taxon>
        <taxon>Dacrymycetaceae</taxon>
        <taxon>Calocera</taxon>
    </lineage>
</organism>
<keyword evidence="1" id="KW-0472">Membrane</keyword>
<dbReference type="OrthoDB" id="40823at2759"/>
<dbReference type="PANTHER" id="PTHR33979">
    <property type="entry name" value="OS02G0221600 PROTEIN"/>
    <property type="match status" value="1"/>
</dbReference>
<evidence type="ECO:0000256" key="1">
    <source>
        <dbReference type="SAM" id="Phobius"/>
    </source>
</evidence>
<dbReference type="AlphaFoldDB" id="A0A167S8Z9"/>
<evidence type="ECO:0000313" key="3">
    <source>
        <dbReference type="Proteomes" id="UP000076738"/>
    </source>
</evidence>
<evidence type="ECO:0000313" key="2">
    <source>
        <dbReference type="EMBL" id="KZP01690.1"/>
    </source>
</evidence>
<gene>
    <name evidence="2" type="ORF">CALVIDRAFT_594386</name>
</gene>
<evidence type="ECO:0008006" key="4">
    <source>
        <dbReference type="Google" id="ProtNLM"/>
    </source>
</evidence>
<protein>
    <recommendedName>
        <fullName evidence="4">Peptidase M50B-like-domain-containing protein</fullName>
    </recommendedName>
</protein>
<keyword evidence="1" id="KW-0812">Transmembrane</keyword>
<dbReference type="Pfam" id="PF13398">
    <property type="entry name" value="Peptidase_M50B"/>
    <property type="match status" value="1"/>
</dbReference>
<feature type="transmembrane region" description="Helical" evidence="1">
    <location>
        <begin position="175"/>
        <end position="193"/>
    </location>
</feature>
<feature type="transmembrane region" description="Helical" evidence="1">
    <location>
        <begin position="154"/>
        <end position="170"/>
    </location>
</feature>
<dbReference type="InterPro" id="IPR049500">
    <property type="entry name" value="Peptidase_M50B-like"/>
</dbReference>
<accession>A0A167S8Z9</accession>
<keyword evidence="1" id="KW-1133">Transmembrane helix</keyword>
<feature type="transmembrane region" description="Helical" evidence="1">
    <location>
        <begin position="223"/>
        <end position="247"/>
    </location>
</feature>
<sequence length="264" mass="28987">MSATPVPRPPVASPLVTPSTPPLVPTSDQAVVLYVLAVYLIIIIPLWHLPGARHLITPLKLMIVGWHELCHIAMAVMTGGRVLSITIDPNLGGATRVEGGHPPTILSAGYVGSTLLGFLLLIAGWDTLGSKVASWVIAIGLLCPLVLVRDKLTIVLTFCYEALLIGFWFIDHANALRFYCLFVGVMSIFYVVWDISEDRFFNKVNDSDATQFSLLFPHIPMHLWALFWLLFSCLFFVASVLIGIASFKLSAADMQTQAAQWLPT</sequence>
<proteinExistence type="predicted"/>
<dbReference type="EMBL" id="KV417266">
    <property type="protein sequence ID" value="KZP01690.1"/>
    <property type="molecule type" value="Genomic_DNA"/>
</dbReference>
<dbReference type="PANTHER" id="PTHR33979:SF2">
    <property type="entry name" value="PEPTIDASE M50B-LIKE-DOMAIN-CONTAINING PROTEIN"/>
    <property type="match status" value="1"/>
</dbReference>
<feature type="transmembrane region" description="Helical" evidence="1">
    <location>
        <begin position="31"/>
        <end position="49"/>
    </location>
</feature>
<name>A0A167S8Z9_CALVF</name>
<feature type="transmembrane region" description="Helical" evidence="1">
    <location>
        <begin position="104"/>
        <end position="125"/>
    </location>
</feature>
<dbReference type="Proteomes" id="UP000076738">
    <property type="component" value="Unassembled WGS sequence"/>
</dbReference>
<reference evidence="2 3" key="1">
    <citation type="journal article" date="2016" name="Mol. Biol. Evol.">
        <title>Comparative Genomics of Early-Diverging Mushroom-Forming Fungi Provides Insights into the Origins of Lignocellulose Decay Capabilities.</title>
        <authorList>
            <person name="Nagy L.G."/>
            <person name="Riley R."/>
            <person name="Tritt A."/>
            <person name="Adam C."/>
            <person name="Daum C."/>
            <person name="Floudas D."/>
            <person name="Sun H."/>
            <person name="Yadav J.S."/>
            <person name="Pangilinan J."/>
            <person name="Larsson K.H."/>
            <person name="Matsuura K."/>
            <person name="Barry K."/>
            <person name="Labutti K."/>
            <person name="Kuo R."/>
            <person name="Ohm R.A."/>
            <person name="Bhattacharya S.S."/>
            <person name="Shirouzu T."/>
            <person name="Yoshinaga Y."/>
            <person name="Martin F.M."/>
            <person name="Grigoriev I.V."/>
            <person name="Hibbett D.S."/>
        </authorList>
    </citation>
    <scope>NUCLEOTIDE SEQUENCE [LARGE SCALE GENOMIC DNA]</scope>
    <source>
        <strain evidence="2 3">TUFC12733</strain>
    </source>
</reference>